<feature type="transmembrane region" description="Helical" evidence="9">
    <location>
        <begin position="92"/>
        <end position="111"/>
    </location>
</feature>
<dbReference type="InterPro" id="IPR000537">
    <property type="entry name" value="UbiA_prenyltransferase"/>
</dbReference>
<evidence type="ECO:0000256" key="7">
    <source>
        <dbReference type="ARBA" id="ARBA00023136"/>
    </source>
</evidence>
<keyword evidence="2 9" id="KW-1003">Cell membrane</keyword>
<comment type="catalytic activity">
    <reaction evidence="8 9">
        <text>heme b + (2E,6E)-farnesyl diphosphate + H2O = Fe(II)-heme o + diphosphate</text>
        <dbReference type="Rhea" id="RHEA:28070"/>
        <dbReference type="ChEBI" id="CHEBI:15377"/>
        <dbReference type="ChEBI" id="CHEBI:33019"/>
        <dbReference type="ChEBI" id="CHEBI:60344"/>
        <dbReference type="ChEBI" id="CHEBI:60530"/>
        <dbReference type="ChEBI" id="CHEBI:175763"/>
        <dbReference type="EC" id="2.5.1.141"/>
    </reaction>
</comment>
<comment type="subcellular location">
    <subcellularLocation>
        <location evidence="9">Cell membrane</location>
        <topology evidence="9">Multi-pass membrane protein</topology>
    </subcellularLocation>
    <subcellularLocation>
        <location evidence="1">Membrane</location>
        <topology evidence="1">Multi-pass membrane protein</topology>
    </subcellularLocation>
</comment>
<dbReference type="Pfam" id="PF01040">
    <property type="entry name" value="UbiA"/>
    <property type="match status" value="1"/>
</dbReference>
<evidence type="ECO:0000256" key="8">
    <source>
        <dbReference type="ARBA" id="ARBA00047690"/>
    </source>
</evidence>
<dbReference type="PANTHER" id="PTHR43448">
    <property type="entry name" value="PROTOHEME IX FARNESYLTRANSFERASE, MITOCHONDRIAL"/>
    <property type="match status" value="1"/>
</dbReference>
<evidence type="ECO:0000256" key="1">
    <source>
        <dbReference type="ARBA" id="ARBA00004141"/>
    </source>
</evidence>
<evidence type="ECO:0000313" key="11">
    <source>
        <dbReference type="Proteomes" id="UP000470771"/>
    </source>
</evidence>
<dbReference type="InterPro" id="IPR006369">
    <property type="entry name" value="Protohaem_IX_farnesylTrfase"/>
</dbReference>
<dbReference type="AlphaFoldDB" id="A0A6N9NHV1"/>
<feature type="transmembrane region" description="Helical" evidence="9">
    <location>
        <begin position="51"/>
        <end position="71"/>
    </location>
</feature>
<keyword evidence="6 9" id="KW-0350">Heme biosynthesis</keyword>
<reference evidence="10 11" key="1">
    <citation type="submission" date="2019-12" db="EMBL/GenBank/DDBJ databases">
        <authorList>
            <person name="Zhao J."/>
        </authorList>
    </citation>
    <scope>NUCLEOTIDE SEQUENCE [LARGE SCALE GENOMIC DNA]</scope>
    <source>
        <strain evidence="10 11">S-15</strain>
    </source>
</reference>
<dbReference type="UniPathway" id="UPA00834">
    <property type="reaction ID" value="UER00712"/>
</dbReference>
<dbReference type="HAMAP" id="MF_00154">
    <property type="entry name" value="CyoE_CtaB"/>
    <property type="match status" value="1"/>
</dbReference>
<comment type="function">
    <text evidence="9">Converts heme B (protoheme IX) to heme O by substitution of the vinyl group on carbon 2 of heme B porphyrin ring with a hydroxyethyl farnesyl side group.</text>
</comment>
<gene>
    <name evidence="10" type="primary">cyoE</name>
    <name evidence="9" type="synonym">ctaB</name>
    <name evidence="10" type="ORF">GQN54_01520</name>
</gene>
<keyword evidence="3 9" id="KW-0808">Transferase</keyword>
<dbReference type="GO" id="GO:0005886">
    <property type="term" value="C:plasma membrane"/>
    <property type="evidence" value="ECO:0007669"/>
    <property type="project" value="UniProtKB-SubCell"/>
</dbReference>
<comment type="miscellaneous">
    <text evidence="9">Carbon 2 of the heme B porphyrin ring is defined according to the Fischer nomenclature.</text>
</comment>
<evidence type="ECO:0000256" key="6">
    <source>
        <dbReference type="ARBA" id="ARBA00023133"/>
    </source>
</evidence>
<sequence length="297" mass="32342">MSFTVEKEAIQSSTTSSKVSDYASFIKLRLASLVVFSAVLGYMLAVPSIDWTVLSILCVGGFLVTGSSNGFNQIIERDLDKLMDRTKDRPLAAGRMSVTEAFIVASLTGIVGVGMLFYLNTLTGVLGVLALFSYVAIYTPLKRITPWAVFVGAFPGAIPPMLGWVAATGTFGLEAGILFALQFMWQFPHFWAIAWKINDDYLKAGFKLLPSPEGRDQLSAFLILLYTLFMIASSFLPILFGMAGLGAAVVIGIAGILMLVPAINLYRKNAMKSATKLMFASFVYIPLVLFALYFDKL</sequence>
<evidence type="ECO:0000256" key="2">
    <source>
        <dbReference type="ARBA" id="ARBA00022475"/>
    </source>
</evidence>
<feature type="transmembrane region" description="Helical" evidence="9">
    <location>
        <begin position="245"/>
        <end position="265"/>
    </location>
</feature>
<accession>A0A6N9NHV1</accession>
<protein>
    <recommendedName>
        <fullName evidence="9">Protoheme IX farnesyltransferase</fullName>
        <ecNumber evidence="9">2.5.1.141</ecNumber>
    </recommendedName>
    <alternativeName>
        <fullName evidence="9">Heme B farnesyltransferase</fullName>
    </alternativeName>
    <alternativeName>
        <fullName evidence="9">Heme O synthase</fullName>
    </alternativeName>
</protein>
<evidence type="ECO:0000256" key="5">
    <source>
        <dbReference type="ARBA" id="ARBA00022989"/>
    </source>
</evidence>
<comment type="pathway">
    <text evidence="9">Porphyrin-containing compound metabolism; heme O biosynthesis; heme O from protoheme: step 1/1.</text>
</comment>
<feature type="transmembrane region" description="Helical" evidence="9">
    <location>
        <begin position="117"/>
        <end position="137"/>
    </location>
</feature>
<keyword evidence="5 9" id="KW-1133">Transmembrane helix</keyword>
<comment type="similarity">
    <text evidence="9">Belongs to the UbiA prenyltransferase family. Protoheme IX farnesyltransferase subfamily.</text>
</comment>
<name>A0A6N9NHV1_9FLAO</name>
<evidence type="ECO:0000313" key="10">
    <source>
        <dbReference type="EMBL" id="NBG64777.1"/>
    </source>
</evidence>
<dbReference type="GO" id="GO:0006784">
    <property type="term" value="P:heme A biosynthetic process"/>
    <property type="evidence" value="ECO:0007669"/>
    <property type="project" value="TreeGrafter"/>
</dbReference>
<evidence type="ECO:0000256" key="4">
    <source>
        <dbReference type="ARBA" id="ARBA00022692"/>
    </source>
</evidence>
<dbReference type="RefSeq" id="WP_160631259.1">
    <property type="nucleotide sequence ID" value="NZ_WWNE01000003.1"/>
</dbReference>
<keyword evidence="11" id="KW-1185">Reference proteome</keyword>
<dbReference type="EC" id="2.5.1.141" evidence="9"/>
<dbReference type="GO" id="GO:0048034">
    <property type="term" value="P:heme O biosynthetic process"/>
    <property type="evidence" value="ECO:0007669"/>
    <property type="project" value="UniProtKB-UniRule"/>
</dbReference>
<dbReference type="PANTHER" id="PTHR43448:SF2">
    <property type="entry name" value="PROTOHEME IX FARNESYLTRANSFERASE, MITOCHONDRIAL"/>
    <property type="match status" value="1"/>
</dbReference>
<dbReference type="GO" id="GO:0008495">
    <property type="term" value="F:protoheme IX farnesyltransferase activity"/>
    <property type="evidence" value="ECO:0007669"/>
    <property type="project" value="UniProtKB-UniRule"/>
</dbReference>
<dbReference type="EMBL" id="WWNE01000003">
    <property type="protein sequence ID" value="NBG64777.1"/>
    <property type="molecule type" value="Genomic_DNA"/>
</dbReference>
<dbReference type="InterPro" id="IPR030470">
    <property type="entry name" value="UbiA_prenylTrfase_CS"/>
</dbReference>
<proteinExistence type="inferred from homology"/>
<feature type="transmembrane region" description="Helical" evidence="9">
    <location>
        <begin position="144"/>
        <end position="165"/>
    </location>
</feature>
<comment type="caution">
    <text evidence="10">The sequence shown here is derived from an EMBL/GenBank/DDBJ whole genome shotgun (WGS) entry which is preliminary data.</text>
</comment>
<dbReference type="PROSITE" id="PS00943">
    <property type="entry name" value="UBIA"/>
    <property type="match status" value="1"/>
</dbReference>
<dbReference type="Proteomes" id="UP000470771">
    <property type="component" value="Unassembled WGS sequence"/>
</dbReference>
<keyword evidence="7 9" id="KW-0472">Membrane</keyword>
<feature type="transmembrane region" description="Helical" evidence="9">
    <location>
        <begin position="28"/>
        <end position="45"/>
    </location>
</feature>
<dbReference type="InterPro" id="IPR044878">
    <property type="entry name" value="UbiA_sf"/>
</dbReference>
<evidence type="ECO:0000256" key="9">
    <source>
        <dbReference type="HAMAP-Rule" id="MF_00154"/>
    </source>
</evidence>
<feature type="transmembrane region" description="Helical" evidence="9">
    <location>
        <begin position="277"/>
        <end position="294"/>
    </location>
</feature>
<feature type="transmembrane region" description="Helical" evidence="9">
    <location>
        <begin position="218"/>
        <end position="239"/>
    </location>
</feature>
<organism evidence="10 11">
    <name type="scientific">Acidiluteibacter ferrifornacis</name>
    <dbReference type="NCBI Taxonomy" id="2692424"/>
    <lineage>
        <taxon>Bacteria</taxon>
        <taxon>Pseudomonadati</taxon>
        <taxon>Bacteroidota</taxon>
        <taxon>Flavobacteriia</taxon>
        <taxon>Flavobacteriales</taxon>
        <taxon>Cryomorphaceae</taxon>
        <taxon>Acidiluteibacter</taxon>
    </lineage>
</organism>
<dbReference type="CDD" id="cd13957">
    <property type="entry name" value="PT_UbiA_Cox10"/>
    <property type="match status" value="1"/>
</dbReference>
<evidence type="ECO:0000256" key="3">
    <source>
        <dbReference type="ARBA" id="ARBA00022679"/>
    </source>
</evidence>
<dbReference type="NCBIfam" id="TIGR01473">
    <property type="entry name" value="cyoE_ctaB"/>
    <property type="match status" value="1"/>
</dbReference>
<feature type="transmembrane region" description="Helical" evidence="9">
    <location>
        <begin position="177"/>
        <end position="197"/>
    </location>
</feature>
<dbReference type="Gene3D" id="1.10.357.140">
    <property type="entry name" value="UbiA prenyltransferase"/>
    <property type="match status" value="1"/>
</dbReference>
<keyword evidence="4 9" id="KW-0812">Transmembrane</keyword>